<dbReference type="Pfam" id="PF24808">
    <property type="entry name" value="DUF7707"/>
    <property type="match status" value="1"/>
</dbReference>
<evidence type="ECO:0000313" key="3">
    <source>
        <dbReference type="EMBL" id="KAJ5157642.1"/>
    </source>
</evidence>
<dbReference type="OrthoDB" id="2439692at2759"/>
<evidence type="ECO:0000256" key="1">
    <source>
        <dbReference type="SAM" id="SignalP"/>
    </source>
</evidence>
<comment type="caution">
    <text evidence="3">The sequence shown here is derived from an EMBL/GenBank/DDBJ whole genome shotgun (WGS) entry which is preliminary data.</text>
</comment>
<reference evidence="3" key="1">
    <citation type="submission" date="2022-11" db="EMBL/GenBank/DDBJ databases">
        <authorList>
            <person name="Petersen C."/>
        </authorList>
    </citation>
    <scope>NUCLEOTIDE SEQUENCE</scope>
    <source>
        <strain evidence="3">IBT 26290</strain>
    </source>
</reference>
<gene>
    <name evidence="3" type="ORF">N7482_008742</name>
</gene>
<feature type="signal peptide" evidence="1">
    <location>
        <begin position="1"/>
        <end position="18"/>
    </location>
</feature>
<evidence type="ECO:0000313" key="4">
    <source>
        <dbReference type="Proteomes" id="UP001149163"/>
    </source>
</evidence>
<keyword evidence="4" id="KW-1185">Reference proteome</keyword>
<dbReference type="RefSeq" id="XP_056540631.1">
    <property type="nucleotide sequence ID" value="XM_056690866.1"/>
</dbReference>
<reference evidence="3" key="2">
    <citation type="journal article" date="2023" name="IMA Fungus">
        <title>Comparative genomic study of the Penicillium genus elucidates a diverse pangenome and 15 lateral gene transfer events.</title>
        <authorList>
            <person name="Petersen C."/>
            <person name="Sorensen T."/>
            <person name="Nielsen M.R."/>
            <person name="Sondergaard T.E."/>
            <person name="Sorensen J.L."/>
            <person name="Fitzpatrick D.A."/>
            <person name="Frisvad J.C."/>
            <person name="Nielsen K.L."/>
        </authorList>
    </citation>
    <scope>NUCLEOTIDE SEQUENCE</scope>
    <source>
        <strain evidence="3">IBT 26290</strain>
    </source>
</reference>
<dbReference type="PANTHER" id="PTHR38118:SF2">
    <property type="entry name" value="CDP-ALCOHOL PHOSPHATIDYLTRANSFERASE PROTEIN"/>
    <property type="match status" value="1"/>
</dbReference>
<feature type="domain" description="DUF7707" evidence="2">
    <location>
        <begin position="23"/>
        <end position="124"/>
    </location>
</feature>
<keyword evidence="1" id="KW-0732">Signal</keyword>
<sequence length="187" mass="18848">MLSKLLLILASAATLANSQSASSIDPSSVPIATRQAWCTAQKSACPLLCLQITTGVPQVNNCSAETLSYSCICSNSVAPNASEYSQTMPYFICTEANSQCIKNCADSACQSKCQSDNPCGAQNPPRVNVTTTTASSAAASTTSAAATVVETGGATGAAPRAYSVDMGHVSGLCVLVGSVVAGLAVLL</sequence>
<organism evidence="3 4">
    <name type="scientific">Penicillium canariense</name>
    <dbReference type="NCBI Taxonomy" id="189055"/>
    <lineage>
        <taxon>Eukaryota</taxon>
        <taxon>Fungi</taxon>
        <taxon>Dikarya</taxon>
        <taxon>Ascomycota</taxon>
        <taxon>Pezizomycotina</taxon>
        <taxon>Eurotiomycetes</taxon>
        <taxon>Eurotiomycetidae</taxon>
        <taxon>Eurotiales</taxon>
        <taxon>Aspergillaceae</taxon>
        <taxon>Penicillium</taxon>
    </lineage>
</organism>
<dbReference type="PANTHER" id="PTHR38118">
    <property type="entry name" value="ANCHORED CELL WALL PROTEIN 11-RELATED"/>
    <property type="match status" value="1"/>
</dbReference>
<name>A0A9W9HWH1_9EURO</name>
<dbReference type="Proteomes" id="UP001149163">
    <property type="component" value="Unassembled WGS sequence"/>
</dbReference>
<dbReference type="GeneID" id="81430042"/>
<proteinExistence type="predicted"/>
<dbReference type="EMBL" id="JAPQKN010000006">
    <property type="protein sequence ID" value="KAJ5157642.1"/>
    <property type="molecule type" value="Genomic_DNA"/>
</dbReference>
<feature type="chain" id="PRO_5040788615" description="DUF7707 domain-containing protein" evidence="1">
    <location>
        <begin position="19"/>
        <end position="187"/>
    </location>
</feature>
<protein>
    <recommendedName>
        <fullName evidence="2">DUF7707 domain-containing protein</fullName>
    </recommendedName>
</protein>
<dbReference type="AlphaFoldDB" id="A0A9W9HWH1"/>
<accession>A0A9W9HWH1</accession>
<evidence type="ECO:0000259" key="2">
    <source>
        <dbReference type="Pfam" id="PF24808"/>
    </source>
</evidence>
<dbReference type="InterPro" id="IPR056124">
    <property type="entry name" value="DUF7707"/>
</dbReference>